<evidence type="ECO:0000256" key="6">
    <source>
        <dbReference type="SAM" id="MobiDB-lite"/>
    </source>
</evidence>
<feature type="transmembrane region" description="Helical" evidence="7">
    <location>
        <begin position="149"/>
        <end position="165"/>
    </location>
</feature>
<keyword evidence="4 7" id="KW-1133">Transmembrane helix</keyword>
<dbReference type="InterPro" id="IPR001248">
    <property type="entry name" value="Pur-cyt_permease"/>
</dbReference>
<feature type="transmembrane region" description="Helical" evidence="7">
    <location>
        <begin position="206"/>
        <end position="229"/>
    </location>
</feature>
<dbReference type="EMBL" id="QEKW01000006">
    <property type="protein sequence ID" value="PVZ09637.1"/>
    <property type="molecule type" value="Genomic_DNA"/>
</dbReference>
<dbReference type="Proteomes" id="UP000245639">
    <property type="component" value="Unassembled WGS sequence"/>
</dbReference>
<evidence type="ECO:0000256" key="7">
    <source>
        <dbReference type="SAM" id="Phobius"/>
    </source>
</evidence>
<keyword evidence="3 7" id="KW-0812">Transmembrane</keyword>
<comment type="subcellular location">
    <subcellularLocation>
        <location evidence="1">Membrane</location>
        <topology evidence="1">Multi-pass membrane protein</topology>
    </subcellularLocation>
</comment>
<feature type="transmembrane region" description="Helical" evidence="7">
    <location>
        <begin position="105"/>
        <end position="129"/>
    </location>
</feature>
<dbReference type="AlphaFoldDB" id="A0A2U1FBS8"/>
<keyword evidence="9" id="KW-1185">Reference proteome</keyword>
<evidence type="ECO:0000256" key="2">
    <source>
        <dbReference type="ARBA" id="ARBA00008974"/>
    </source>
</evidence>
<protein>
    <submittedName>
        <fullName evidence="8">Putative hydroxymethylpyrimidine transporter CytX</fullName>
    </submittedName>
</protein>
<feature type="transmembrane region" description="Helical" evidence="7">
    <location>
        <begin position="69"/>
        <end position="93"/>
    </location>
</feature>
<gene>
    <name evidence="8" type="ORF">C8D89_106301</name>
</gene>
<dbReference type="PANTHER" id="PTHR30569">
    <property type="entry name" value="CYTOSINE TRANSPORTER CODB"/>
    <property type="match status" value="1"/>
</dbReference>
<feature type="transmembrane region" description="Helical" evidence="7">
    <location>
        <begin position="425"/>
        <end position="445"/>
    </location>
</feature>
<dbReference type="PANTHER" id="PTHR30569:SF0">
    <property type="entry name" value="CYTOSINE PERMEASE"/>
    <property type="match status" value="1"/>
</dbReference>
<organism evidence="8 9">
    <name type="scientific">Actinomycetospora cinnamomea</name>
    <dbReference type="NCBI Taxonomy" id="663609"/>
    <lineage>
        <taxon>Bacteria</taxon>
        <taxon>Bacillati</taxon>
        <taxon>Actinomycetota</taxon>
        <taxon>Actinomycetes</taxon>
        <taxon>Pseudonocardiales</taxon>
        <taxon>Pseudonocardiaceae</taxon>
        <taxon>Actinomycetospora</taxon>
    </lineage>
</organism>
<dbReference type="GO" id="GO:0015209">
    <property type="term" value="F:cytosine transmembrane transporter activity"/>
    <property type="evidence" value="ECO:0007669"/>
    <property type="project" value="InterPro"/>
</dbReference>
<evidence type="ECO:0000256" key="4">
    <source>
        <dbReference type="ARBA" id="ARBA00022989"/>
    </source>
</evidence>
<feature type="transmembrane region" description="Helical" evidence="7">
    <location>
        <begin position="387"/>
        <end position="405"/>
    </location>
</feature>
<keyword evidence="5 7" id="KW-0472">Membrane</keyword>
<dbReference type="GO" id="GO:0005886">
    <property type="term" value="C:plasma membrane"/>
    <property type="evidence" value="ECO:0007669"/>
    <property type="project" value="TreeGrafter"/>
</dbReference>
<comment type="similarity">
    <text evidence="2">Belongs to the purine-cytosine permease (2.A.39) family.</text>
</comment>
<comment type="caution">
    <text evidence="8">The sequence shown here is derived from an EMBL/GenBank/DDBJ whole genome shotgun (WGS) entry which is preliminary data.</text>
</comment>
<dbReference type="InterPro" id="IPR030191">
    <property type="entry name" value="CodB"/>
</dbReference>
<accession>A0A2U1FBS8</accession>
<feature type="region of interest" description="Disordered" evidence="6">
    <location>
        <begin position="1"/>
        <end position="24"/>
    </location>
</feature>
<feature type="transmembrane region" description="Helical" evidence="7">
    <location>
        <begin position="322"/>
        <end position="340"/>
    </location>
</feature>
<evidence type="ECO:0000256" key="3">
    <source>
        <dbReference type="ARBA" id="ARBA00022692"/>
    </source>
</evidence>
<feature type="transmembrane region" description="Helical" evidence="7">
    <location>
        <begin position="346"/>
        <end position="367"/>
    </location>
</feature>
<evidence type="ECO:0000313" key="8">
    <source>
        <dbReference type="EMBL" id="PVZ09637.1"/>
    </source>
</evidence>
<reference evidence="8 9" key="1">
    <citation type="submission" date="2018-04" db="EMBL/GenBank/DDBJ databases">
        <title>Genomic Encyclopedia of Type Strains, Phase IV (KMG-IV): sequencing the most valuable type-strain genomes for metagenomic binning, comparative biology and taxonomic classification.</title>
        <authorList>
            <person name="Goeker M."/>
        </authorList>
    </citation>
    <scope>NUCLEOTIDE SEQUENCE [LARGE SCALE GENOMIC DNA]</scope>
    <source>
        <strain evidence="8 9">DSM 45771</strain>
    </source>
</reference>
<feature type="transmembrane region" description="Helical" evidence="7">
    <location>
        <begin position="177"/>
        <end position="194"/>
    </location>
</feature>
<proteinExistence type="inferred from homology"/>
<feature type="transmembrane region" description="Helical" evidence="7">
    <location>
        <begin position="241"/>
        <end position="268"/>
    </location>
</feature>
<feature type="transmembrane region" description="Helical" evidence="7">
    <location>
        <begin position="274"/>
        <end position="292"/>
    </location>
</feature>
<evidence type="ECO:0000313" key="9">
    <source>
        <dbReference type="Proteomes" id="UP000245639"/>
    </source>
</evidence>
<name>A0A2U1FBS8_9PSEU</name>
<feature type="compositionally biased region" description="Polar residues" evidence="6">
    <location>
        <begin position="9"/>
        <end position="18"/>
    </location>
</feature>
<dbReference type="Pfam" id="PF02133">
    <property type="entry name" value="Transp_cyt_pur"/>
    <property type="match status" value="1"/>
</dbReference>
<sequence length="457" mass="46378">MPAQGGCELSTSTSTSGTPAEVAPTLEGPVPKTLGFLDQGAFWANLGVSLLGFAGVLAVLAPAGAPPLAVAAAVTATVVGTVIGSAMVGLSAIPGAATGAPAMVLLRGLFGGVLSWIPSVLNVVQLIGWGTFELVVIAQAGTLALGGPTWAWVVGAGVVTTVLTLRPLGMLRLLRRVVTVLVAISVAYLAWWLFSRPELDLRAGGGSWSGFWAGADAAIAVAVSWIPVASDFSRHSRRVPTAFAAATVGYGVTQIVCFVVGLAALALVGGDGDAVFAPMLAAPLGVVALLVLTARETDQSFANVYSTAVSVQNLAPRADRRLLCLAIGALITVLALGVTIDDYAVFLAVIGSVFVPLLGVGVGDAVVRRGAAAPDLSRWAPSRPLMVVAWAIGLVTYQLVNPGGAPLWSDAWTAVRDALGIAPPSWLSASLLSFLVAAVVAAGLARVERRARSTTNG</sequence>
<feature type="transmembrane region" description="Helical" evidence="7">
    <location>
        <begin position="42"/>
        <end position="63"/>
    </location>
</feature>
<evidence type="ECO:0000256" key="1">
    <source>
        <dbReference type="ARBA" id="ARBA00004141"/>
    </source>
</evidence>
<dbReference type="Gene3D" id="1.10.4160.10">
    <property type="entry name" value="Hydantoin permease"/>
    <property type="match status" value="1"/>
</dbReference>
<evidence type="ECO:0000256" key="5">
    <source>
        <dbReference type="ARBA" id="ARBA00023136"/>
    </source>
</evidence>